<organism evidence="1 2">
    <name type="scientific">Polarella glacialis</name>
    <name type="common">Dinoflagellate</name>
    <dbReference type="NCBI Taxonomy" id="89957"/>
    <lineage>
        <taxon>Eukaryota</taxon>
        <taxon>Sar</taxon>
        <taxon>Alveolata</taxon>
        <taxon>Dinophyceae</taxon>
        <taxon>Suessiales</taxon>
        <taxon>Suessiaceae</taxon>
        <taxon>Polarella</taxon>
    </lineage>
</organism>
<comment type="caution">
    <text evidence="1">The sequence shown here is derived from an EMBL/GenBank/DDBJ whole genome shotgun (WGS) entry which is preliminary data.</text>
</comment>
<keyword evidence="2" id="KW-1185">Reference proteome</keyword>
<dbReference type="Proteomes" id="UP000654075">
    <property type="component" value="Unassembled WGS sequence"/>
</dbReference>
<accession>A0A813GXG1</accession>
<sequence>MLLPFMESGLRRPVGCTLWATDATPTAAGATQTTVAPELAQVLFACAEQRGEHVRLDWSGLELPSERQSAHAAEIDQLIDALPWHITASYSFKETYHIDLQEAKALVREVKALVETGSHTSCRQVVFCDSCVCVGAFNKGRSSSFRLNQIIRSAIPCYLVGDMCIALTWDSTGSNPADHPSRGACLPPSKSLPGWAKRWFPGTPRGRWGLELFAGSCRLTSAFRALGLPVLTPVEISMGFDVMSDLVDQLILTDEMGWIWSSPPCCSFSPLRHLDKYGPLRPKGHPEGDSSTFEVWLGNRLWLRSLYLVKLAWTKGAFCVLSIP</sequence>
<dbReference type="OrthoDB" id="449101at2759"/>
<reference evidence="1" key="1">
    <citation type="submission" date="2021-02" db="EMBL/GenBank/DDBJ databases">
        <authorList>
            <person name="Dougan E. K."/>
            <person name="Rhodes N."/>
            <person name="Thang M."/>
            <person name="Chan C."/>
        </authorList>
    </citation>
    <scope>NUCLEOTIDE SEQUENCE</scope>
</reference>
<evidence type="ECO:0000313" key="2">
    <source>
        <dbReference type="Proteomes" id="UP000654075"/>
    </source>
</evidence>
<dbReference type="AlphaFoldDB" id="A0A813GXG1"/>
<evidence type="ECO:0000313" key="1">
    <source>
        <dbReference type="EMBL" id="CAE8629979.1"/>
    </source>
</evidence>
<name>A0A813GXG1_POLGL</name>
<gene>
    <name evidence="1" type="ORF">PGLA1383_LOCUS46379</name>
</gene>
<dbReference type="EMBL" id="CAJNNV010029759">
    <property type="protein sequence ID" value="CAE8629979.1"/>
    <property type="molecule type" value="Genomic_DNA"/>
</dbReference>
<protein>
    <submittedName>
        <fullName evidence="1">Uncharacterized protein</fullName>
    </submittedName>
</protein>
<proteinExistence type="predicted"/>